<feature type="region of interest" description="Disordered" evidence="1">
    <location>
        <begin position="365"/>
        <end position="394"/>
    </location>
</feature>
<dbReference type="EMBL" id="KQ964249">
    <property type="protein sequence ID" value="KXJ92155.1"/>
    <property type="molecule type" value="Genomic_DNA"/>
</dbReference>
<feature type="region of interest" description="Disordered" evidence="1">
    <location>
        <begin position="19"/>
        <end position="49"/>
    </location>
</feature>
<proteinExistence type="predicted"/>
<dbReference type="InterPro" id="IPR029033">
    <property type="entry name" value="His_PPase_superfam"/>
</dbReference>
<reference evidence="3" key="1">
    <citation type="submission" date="2016-02" db="EMBL/GenBank/DDBJ databases">
        <title>Draft genome sequence of Microdochium bolleyi, a fungal endophyte of beachgrass.</title>
        <authorList>
            <consortium name="DOE Joint Genome Institute"/>
            <person name="David A.S."/>
            <person name="May G."/>
            <person name="Haridas S."/>
            <person name="Lim J."/>
            <person name="Wang M."/>
            <person name="Labutti K."/>
            <person name="Lipzen A."/>
            <person name="Barry K."/>
            <person name="Grigoriev I.V."/>
        </authorList>
    </citation>
    <scope>NUCLEOTIDE SEQUENCE [LARGE SCALE GENOMIC DNA]</scope>
    <source>
        <strain evidence="3">J235TASD1</strain>
    </source>
</reference>
<dbReference type="InParanoid" id="A0A136J4Q7"/>
<name>A0A136J4Q7_9PEZI</name>
<gene>
    <name evidence="2" type="ORF">Micbo1qcDRAFT_162303</name>
</gene>
<feature type="compositionally biased region" description="Basic and acidic residues" evidence="1">
    <location>
        <begin position="365"/>
        <end position="384"/>
    </location>
</feature>
<dbReference type="Proteomes" id="UP000070501">
    <property type="component" value="Unassembled WGS sequence"/>
</dbReference>
<evidence type="ECO:0000313" key="2">
    <source>
        <dbReference type="EMBL" id="KXJ92155.1"/>
    </source>
</evidence>
<dbReference type="AlphaFoldDB" id="A0A136J4Q7"/>
<dbReference type="Gene3D" id="3.40.50.1240">
    <property type="entry name" value="Phosphoglycerate mutase-like"/>
    <property type="match status" value="1"/>
</dbReference>
<keyword evidence="3" id="KW-1185">Reference proteome</keyword>
<evidence type="ECO:0000256" key="1">
    <source>
        <dbReference type="SAM" id="MobiDB-lite"/>
    </source>
</evidence>
<feature type="compositionally biased region" description="Polar residues" evidence="1">
    <location>
        <begin position="22"/>
        <end position="31"/>
    </location>
</feature>
<dbReference type="SUPFAM" id="SSF53254">
    <property type="entry name" value="Phosphoglycerate mutase-like"/>
    <property type="match status" value="1"/>
</dbReference>
<accession>A0A136J4Q7</accession>
<evidence type="ECO:0008006" key="4">
    <source>
        <dbReference type="Google" id="ProtNLM"/>
    </source>
</evidence>
<protein>
    <recommendedName>
        <fullName evidence="4">Histidine phosphatase superfamily</fullName>
    </recommendedName>
</protein>
<organism evidence="2 3">
    <name type="scientific">Microdochium bolleyi</name>
    <dbReference type="NCBI Taxonomy" id="196109"/>
    <lineage>
        <taxon>Eukaryota</taxon>
        <taxon>Fungi</taxon>
        <taxon>Dikarya</taxon>
        <taxon>Ascomycota</taxon>
        <taxon>Pezizomycotina</taxon>
        <taxon>Sordariomycetes</taxon>
        <taxon>Xylariomycetidae</taxon>
        <taxon>Xylariales</taxon>
        <taxon>Microdochiaceae</taxon>
        <taxon>Microdochium</taxon>
    </lineage>
</organism>
<dbReference type="OrthoDB" id="4768043at2759"/>
<sequence length="394" mass="44177">MSSPGKNPQTYTIIFTRHGESESNVPDNSGVNKMDPLLTTDKTRNNWPGSRSGLSGRDFCFQVTRREYQDMFLNPALFNVTSDSPVVISSLSRAVQTAIIALPAERLQKSGIIISPLLVEQTTWFSDRTRPISHLRKLVDTELSIKPGLEHLALGLDGFDIRQLSQAVPDESCLTGARFGELAISTDSALKPIEQVEDEEKAHSKPWHLKTSLWHPSQLIRRGEESLKMLMTIGRHNYTGESSTPAIIVFGHGGFINYMTKDIGVTEADLARKPPVLTDWAPGETRVFRLVDEHPDQPVVASPLREMSPTKETLHPQRAIRVEDRLASLDRTVARGGDCMRQRLQEKIVEIDEEYQKLDIYQRAREKNPDDVDGNHAEYAKDIANEFSTQPGAQ</sequence>
<evidence type="ECO:0000313" key="3">
    <source>
        <dbReference type="Proteomes" id="UP000070501"/>
    </source>
</evidence>